<dbReference type="PRINTS" id="PR00105">
    <property type="entry name" value="C5METTRFRASE"/>
</dbReference>
<feature type="compositionally biased region" description="Polar residues" evidence="19">
    <location>
        <begin position="1320"/>
        <end position="1335"/>
    </location>
</feature>
<evidence type="ECO:0000256" key="10">
    <source>
        <dbReference type="ARBA" id="ARBA00022741"/>
    </source>
</evidence>
<dbReference type="InterPro" id="IPR011068">
    <property type="entry name" value="NuclTrfase_I-like_C"/>
</dbReference>
<evidence type="ECO:0000256" key="8">
    <source>
        <dbReference type="ARBA" id="ARBA00022691"/>
    </source>
</evidence>
<dbReference type="GO" id="GO:0006397">
    <property type="term" value="P:mRNA processing"/>
    <property type="evidence" value="ECO:0007669"/>
    <property type="project" value="UniProtKB-KW"/>
</dbReference>
<feature type="region of interest" description="Disordered" evidence="19">
    <location>
        <begin position="728"/>
        <end position="766"/>
    </location>
</feature>
<evidence type="ECO:0000256" key="13">
    <source>
        <dbReference type="ARBA" id="ARBA00022884"/>
    </source>
</evidence>
<evidence type="ECO:0000256" key="12">
    <source>
        <dbReference type="ARBA" id="ARBA00022842"/>
    </source>
</evidence>
<evidence type="ECO:0000256" key="17">
    <source>
        <dbReference type="RuleBase" id="RU000416"/>
    </source>
</evidence>
<evidence type="ECO:0000256" key="3">
    <source>
        <dbReference type="ARBA" id="ARBA00004123"/>
    </source>
</evidence>
<dbReference type="PANTHER" id="PTHR10682:SF10">
    <property type="entry name" value="POLYNUCLEOTIDE ADENYLYLTRANSFERASE"/>
    <property type="match status" value="1"/>
</dbReference>
<evidence type="ECO:0000313" key="23">
    <source>
        <dbReference type="EMBL" id="CDW97974.1"/>
    </source>
</evidence>
<evidence type="ECO:0000256" key="9">
    <source>
        <dbReference type="ARBA" id="ARBA00022723"/>
    </source>
</evidence>
<dbReference type="InterPro" id="IPR007010">
    <property type="entry name" value="PolA_pol_RNA-bd_dom"/>
</dbReference>
<evidence type="ECO:0000256" key="2">
    <source>
        <dbReference type="ARBA" id="ARBA00001946"/>
    </source>
</evidence>
<evidence type="ECO:0000256" key="4">
    <source>
        <dbReference type="ARBA" id="ARBA00010912"/>
    </source>
</evidence>
<dbReference type="Proteomes" id="UP000242770">
    <property type="component" value="Unassembled WGS sequence"/>
</dbReference>
<keyword evidence="12" id="KW-0460">Magnesium</keyword>
<dbReference type="FunFam" id="1.10.1410.10:FF:000001">
    <property type="entry name" value="Putative poly(A) polymerase gamma"/>
    <property type="match status" value="1"/>
</dbReference>
<evidence type="ECO:0000256" key="11">
    <source>
        <dbReference type="ARBA" id="ARBA00022840"/>
    </source>
</evidence>
<dbReference type="GO" id="GO:0003886">
    <property type="term" value="F:DNA (cytosine-5-)-methyltransferase activity"/>
    <property type="evidence" value="ECO:0007669"/>
    <property type="project" value="UniProtKB-EC"/>
</dbReference>
<gene>
    <name evidence="23" type="primary">SSCI44530.1</name>
</gene>
<comment type="similarity">
    <text evidence="4">Belongs to the poly(A) polymerase family.</text>
</comment>
<dbReference type="InterPro" id="IPR048840">
    <property type="entry name" value="PolA_pol_NTPase"/>
</dbReference>
<proteinExistence type="inferred from homology"/>
<dbReference type="InterPro" id="IPR001525">
    <property type="entry name" value="C5_MeTfrase"/>
</dbReference>
<feature type="domain" description="Poly(A) polymerase central" evidence="21">
    <location>
        <begin position="952"/>
        <end position="1097"/>
    </location>
</feature>
<evidence type="ECO:0000256" key="18">
    <source>
        <dbReference type="RuleBase" id="RU000417"/>
    </source>
</evidence>
<keyword evidence="24" id="KW-1185">Reference proteome</keyword>
<keyword evidence="13" id="KW-0694">RNA-binding</keyword>
<dbReference type="NCBIfam" id="TIGR00675">
    <property type="entry name" value="dcm"/>
    <property type="match status" value="1"/>
</dbReference>
<dbReference type="GO" id="GO:1990817">
    <property type="term" value="F:poly(A) RNA polymerase activity"/>
    <property type="evidence" value="ECO:0007669"/>
    <property type="project" value="InterPro"/>
</dbReference>
<name>A0A0F7S996_9BASI</name>
<evidence type="ECO:0000259" key="20">
    <source>
        <dbReference type="Pfam" id="PF04926"/>
    </source>
</evidence>
<evidence type="ECO:0000256" key="19">
    <source>
        <dbReference type="SAM" id="MobiDB-lite"/>
    </source>
</evidence>
<dbReference type="InterPro" id="IPR018117">
    <property type="entry name" value="C5_DNA_meth_AS"/>
</dbReference>
<evidence type="ECO:0000256" key="6">
    <source>
        <dbReference type="ARBA" id="ARBA00022664"/>
    </source>
</evidence>
<dbReference type="Gene3D" id="3.30.460.10">
    <property type="entry name" value="Beta Polymerase, domain 2"/>
    <property type="match status" value="1"/>
</dbReference>
<keyword evidence="7 16" id="KW-0808">Transferase</keyword>
<organism evidence="23 24">
    <name type="scientific">Sporisorium scitamineum</name>
    <dbReference type="NCBI Taxonomy" id="49012"/>
    <lineage>
        <taxon>Eukaryota</taxon>
        <taxon>Fungi</taxon>
        <taxon>Dikarya</taxon>
        <taxon>Basidiomycota</taxon>
        <taxon>Ustilaginomycotina</taxon>
        <taxon>Ustilaginomycetes</taxon>
        <taxon>Ustilaginales</taxon>
        <taxon>Ustilaginaceae</taxon>
        <taxon>Sporisorium</taxon>
    </lineage>
</organism>
<dbReference type="SUPFAM" id="SSF53335">
    <property type="entry name" value="S-adenosyl-L-methionine-dependent methyltransferases"/>
    <property type="match status" value="1"/>
</dbReference>
<keyword evidence="15" id="KW-0539">Nucleus</keyword>
<dbReference type="InterPro" id="IPR043519">
    <property type="entry name" value="NT_sf"/>
</dbReference>
<comment type="cofactor">
    <cofactor evidence="2">
        <name>Mg(2+)</name>
        <dbReference type="ChEBI" id="CHEBI:18420"/>
    </cofactor>
</comment>
<keyword evidence="5 16" id="KW-0489">Methyltransferase</keyword>
<keyword evidence="11" id="KW-0067">ATP-binding</keyword>
<dbReference type="STRING" id="49012.A0A0F7S996"/>
<feature type="compositionally biased region" description="Polar residues" evidence="19">
    <location>
        <begin position="728"/>
        <end position="739"/>
    </location>
</feature>
<evidence type="ECO:0000313" key="24">
    <source>
        <dbReference type="Proteomes" id="UP000242770"/>
    </source>
</evidence>
<reference evidence="24" key="1">
    <citation type="submission" date="2014-06" db="EMBL/GenBank/DDBJ databases">
        <authorList>
            <person name="Berkman P.J."/>
        </authorList>
    </citation>
    <scope>NUCLEOTIDE SEQUENCE [LARGE SCALE GENOMIC DNA]</scope>
</reference>
<sequence length="1411" mass="155405">MTSTNSTPRKLIETTRTVAKVLSRDFGIRNGYEVVDASPDPASPSSVQEFICNTEASSTLKAFLAQQRGDTAGHVRRTANGALMTLKIGDLVEIQQGTLRTLVLVYKTTRRMLIGFELVWGSTTMLHDVLKSNEIFATYREVSARLATVINRIDPDSVILRFAWDGTRPAFVGLKEWSQHKPPKTREIVYHEGDFVFLQPREKGPLLEIVQVHHIRDQCVDVRYLNRQASQAADFRHDKLLLPAAELVRVDRALFSPLSTCNVSLLPDDASSWTLDSSEFFVTKKDASLLRSECVPCTERQRKARRNVRNQAPLTGMEIMCGAGGLSLGLDLSGSCETKFAIDADIDSIKTFQTHHPNAKVFGCDAGDTLRRAIAGQRSSEGLCLPQRGEVDVISAGPPCQGFSRKNRTAAREAAQEDPRNLLVCTVLGWVEHVQPKYFILENVEGFTASKLGGHEQGMVKLVLKCLLDLGYAATLGYVQSGAFGCPQSRGRFILIASRGNLVLPRLPQPTHHFLVHDAINDLPIFDWKDPHQVYAGPDRIELERERRGIKQLEVLSGKATGSQKIEYATEPQNSFQERMRVFIGQAARSVSQHQTAGFGALAVERVVNVALRPGADYDSWSEPDVNKPALLGSFHIERWQQKEFKFERIDGSGYFKVLTTVASVYGSMIHPEQRRIFTVRECARAQGFPDWVEFHASDANLLSAYRQIGNAVPVPLAVALGKSRSAAQRTNNMPTSASAVEPALGGGPTRNLGVTPPIATNGPTPREIEVTKTLVAELEKQGVFESDEESRVREVILGKLDAMVKDFVYRVSIANGMSESLARAAGGKIFTFGSYRLGVHGPGSDIDTLCVVPKHVQREDFFSVFESMLKEREEVTEVAGVPTAHVPLIAAKFMGVDIDFTFARLALPRVEDNLSLEDDNLLRNLDERDVRSLGGSRVTDGILRLVPNIHVFRMALRCIKLWAQRRAIYSNVMGFLGGVAWAMLTARICQLYPNEAAGAIVSRFFIILYQWKWPQPVLLTQIEDGPLSVRVWNPKLYPSDRLHRMPIITPAYPGMCATHNVSQSTQMVMTSEFKRAAEVVDRVIIGKTDWNELFAKHDFFFKYKYYLQVIASSGSADLQLKWHGTVESKIRQLVMKLELVPTITCAHPFIKGFDQVSKCWNDHEVRLVATGDIPEEVVQRTQKVTALPETDEAKQAAADEAAKVTQGKEGHRMIYTTTFYIGLSIEPKLAGEGPRKLDISYPTAEFTGKVKQWEQYDESSMGIVVRHIKWTQLPGYVFEGGENRVTAAAAGKVNGKRAKSGKKKNGNGASVPTADGGEATSNGTSYAESETLTAVDNGDAEMASPTKKQRTVPGASGGDSLASSAAALTGNNATPTLPLQPATAAKELENFQLATGNQPIAASTNTAANH</sequence>
<protein>
    <recommendedName>
        <fullName evidence="18">Cytosine-specific methyltransferase</fullName>
        <ecNumber evidence="18">2.1.1.37</ecNumber>
    </recommendedName>
</protein>
<dbReference type="FunFam" id="3.30.460.10:FF:000002">
    <property type="entry name" value="Poly(A) polymerase alpha, putative"/>
    <property type="match status" value="1"/>
</dbReference>
<dbReference type="Pfam" id="PF20750">
    <property type="entry name" value="PAP_NTPase"/>
    <property type="match status" value="1"/>
</dbReference>
<dbReference type="Gene3D" id="3.90.120.10">
    <property type="entry name" value="DNA Methylase, subunit A, domain 2"/>
    <property type="match status" value="2"/>
</dbReference>
<evidence type="ECO:0000256" key="15">
    <source>
        <dbReference type="ARBA" id="ARBA00023242"/>
    </source>
</evidence>
<evidence type="ECO:0000259" key="21">
    <source>
        <dbReference type="Pfam" id="PF04928"/>
    </source>
</evidence>
<dbReference type="Gene3D" id="3.40.50.150">
    <property type="entry name" value="Vaccinia Virus protein VP39"/>
    <property type="match status" value="1"/>
</dbReference>
<evidence type="ECO:0000256" key="1">
    <source>
        <dbReference type="ARBA" id="ARBA00001936"/>
    </source>
</evidence>
<dbReference type="GO" id="GO:0005634">
    <property type="term" value="C:nucleus"/>
    <property type="evidence" value="ECO:0007669"/>
    <property type="project" value="UniProtKB-SubCell"/>
</dbReference>
<keyword evidence="14" id="KW-0464">Manganese</keyword>
<comment type="cofactor">
    <cofactor evidence="1">
        <name>Mn(2+)</name>
        <dbReference type="ChEBI" id="CHEBI:29035"/>
    </cofactor>
</comment>
<dbReference type="GO" id="GO:0032259">
    <property type="term" value="P:methylation"/>
    <property type="evidence" value="ECO:0007669"/>
    <property type="project" value="UniProtKB-KW"/>
</dbReference>
<feature type="domain" description="Poly(A) polymerase RNA-binding" evidence="20">
    <location>
        <begin position="1099"/>
        <end position="1285"/>
    </location>
</feature>
<dbReference type="EC" id="2.1.1.37" evidence="18"/>
<dbReference type="SUPFAM" id="SSF81631">
    <property type="entry name" value="PAP/OAS1 substrate-binding domain"/>
    <property type="match status" value="1"/>
</dbReference>
<keyword evidence="8 16" id="KW-0949">S-adenosyl-L-methionine</keyword>
<dbReference type="CDD" id="cd05402">
    <property type="entry name" value="NT_PAP_TUTase"/>
    <property type="match status" value="1"/>
</dbReference>
<dbReference type="Gene3D" id="1.10.1410.10">
    <property type="match status" value="1"/>
</dbReference>
<evidence type="ECO:0000256" key="16">
    <source>
        <dbReference type="PROSITE-ProRule" id="PRU01016"/>
    </source>
</evidence>
<dbReference type="FunFam" id="3.30.70.590:FF:000003">
    <property type="entry name" value="Poly(A) polymerase"/>
    <property type="match status" value="1"/>
</dbReference>
<dbReference type="PROSITE" id="PS00094">
    <property type="entry name" value="C5_MTASE_1"/>
    <property type="match status" value="1"/>
</dbReference>
<comment type="similarity">
    <text evidence="16 17">Belongs to the class I-like SAM-binding methyltransferase superfamily. C5-methyltransferase family.</text>
</comment>
<evidence type="ECO:0000259" key="22">
    <source>
        <dbReference type="Pfam" id="PF20750"/>
    </source>
</evidence>
<dbReference type="PANTHER" id="PTHR10682">
    <property type="entry name" value="POLY A POLYMERASE"/>
    <property type="match status" value="1"/>
</dbReference>
<dbReference type="GO" id="GO:0046872">
    <property type="term" value="F:metal ion binding"/>
    <property type="evidence" value="ECO:0007669"/>
    <property type="project" value="UniProtKB-KW"/>
</dbReference>
<dbReference type="Pfam" id="PF00145">
    <property type="entry name" value="DNA_methylase"/>
    <property type="match status" value="1"/>
</dbReference>
<accession>A0A0F7S996</accession>
<dbReference type="PROSITE" id="PS51679">
    <property type="entry name" value="SAM_MT_C5"/>
    <property type="match status" value="1"/>
</dbReference>
<feature type="active site" evidence="16">
    <location>
        <position position="400"/>
    </location>
</feature>
<dbReference type="SUPFAM" id="SSF55003">
    <property type="entry name" value="PAP/Archaeal CCA-adding enzyme, C-terminal domain"/>
    <property type="match status" value="1"/>
</dbReference>
<feature type="domain" description="Poly(A) polymerase nucleotidyltransferase" evidence="22">
    <location>
        <begin position="754"/>
        <end position="947"/>
    </location>
</feature>
<dbReference type="SUPFAM" id="SSF81301">
    <property type="entry name" value="Nucleotidyltransferase"/>
    <property type="match status" value="1"/>
</dbReference>
<comment type="catalytic activity">
    <reaction evidence="18">
        <text>a 2'-deoxycytidine in DNA + S-adenosyl-L-methionine = a 5-methyl-2'-deoxycytidine in DNA + S-adenosyl-L-homocysteine + H(+)</text>
        <dbReference type="Rhea" id="RHEA:13681"/>
        <dbReference type="Rhea" id="RHEA-COMP:11369"/>
        <dbReference type="Rhea" id="RHEA-COMP:11370"/>
        <dbReference type="ChEBI" id="CHEBI:15378"/>
        <dbReference type="ChEBI" id="CHEBI:57856"/>
        <dbReference type="ChEBI" id="CHEBI:59789"/>
        <dbReference type="ChEBI" id="CHEBI:85452"/>
        <dbReference type="ChEBI" id="CHEBI:85454"/>
        <dbReference type="EC" id="2.1.1.37"/>
    </reaction>
</comment>
<keyword evidence="10" id="KW-0547">Nucleotide-binding</keyword>
<feature type="compositionally biased region" description="Basic residues" evidence="19">
    <location>
        <begin position="1295"/>
        <end position="1306"/>
    </location>
</feature>
<evidence type="ECO:0000256" key="5">
    <source>
        <dbReference type="ARBA" id="ARBA00022603"/>
    </source>
</evidence>
<keyword evidence="9" id="KW-0479">Metal-binding</keyword>
<dbReference type="Pfam" id="PF04926">
    <property type="entry name" value="PAP_RNA-bind"/>
    <property type="match status" value="1"/>
</dbReference>
<dbReference type="Pfam" id="PF04928">
    <property type="entry name" value="PAP_central"/>
    <property type="match status" value="1"/>
</dbReference>
<keyword evidence="6" id="KW-0507">mRNA processing</keyword>
<dbReference type="InterPro" id="IPR007012">
    <property type="entry name" value="PolA_pol_cen_dom"/>
</dbReference>
<dbReference type="GO" id="GO:0003723">
    <property type="term" value="F:RNA binding"/>
    <property type="evidence" value="ECO:0007669"/>
    <property type="project" value="UniProtKB-KW"/>
</dbReference>
<comment type="subcellular location">
    <subcellularLocation>
        <location evidence="3">Nucleus</location>
    </subcellularLocation>
</comment>
<dbReference type="InterPro" id="IPR029063">
    <property type="entry name" value="SAM-dependent_MTases_sf"/>
</dbReference>
<dbReference type="GO" id="GO:0031123">
    <property type="term" value="P:RNA 3'-end processing"/>
    <property type="evidence" value="ECO:0007669"/>
    <property type="project" value="InterPro"/>
</dbReference>
<dbReference type="EMBL" id="CCFA01002680">
    <property type="protein sequence ID" value="CDW97974.1"/>
    <property type="molecule type" value="Genomic_DNA"/>
</dbReference>
<dbReference type="Gene3D" id="3.30.70.590">
    <property type="entry name" value="Poly(A) polymerase predicted RNA binding domain"/>
    <property type="match status" value="1"/>
</dbReference>
<feature type="region of interest" description="Disordered" evidence="19">
    <location>
        <begin position="1291"/>
        <end position="1364"/>
    </location>
</feature>
<evidence type="ECO:0000256" key="14">
    <source>
        <dbReference type="ARBA" id="ARBA00023211"/>
    </source>
</evidence>
<evidence type="ECO:0000256" key="7">
    <source>
        <dbReference type="ARBA" id="ARBA00022679"/>
    </source>
</evidence>
<dbReference type="GO" id="GO:0005524">
    <property type="term" value="F:ATP binding"/>
    <property type="evidence" value="ECO:0007669"/>
    <property type="project" value="UniProtKB-KW"/>
</dbReference>